<dbReference type="InterPro" id="IPR036514">
    <property type="entry name" value="SGNH_hydro_sf"/>
</dbReference>
<evidence type="ECO:0000313" key="2">
    <source>
        <dbReference type="EMBL" id="CAB4686433.1"/>
    </source>
</evidence>
<dbReference type="SUPFAM" id="SSF52266">
    <property type="entry name" value="SGNH hydrolase"/>
    <property type="match status" value="1"/>
</dbReference>
<dbReference type="Pfam" id="PF08885">
    <property type="entry name" value="GSCFA"/>
    <property type="match status" value="1"/>
</dbReference>
<accession>A0A6J6NQ05</accession>
<sequence length="378" mass="43065">MVPHAPQESRDLPLQHKGNTWDWRIYHKWSERAGQVHPFRHAELGIVDRDSRFFCMGSCFADHVAEYLQEVLGITASSFHESRFYDTASVLQAVRHLLDGPQYDWSEMWRTDTGRFAHPFRNHHFRADTLAELQAWSELIERDARAAIRAADFVVITLGGTETWRDPLTKKTFLTMPMPDVFNTLHPGGHVEFHNLDFAENYSNLEQIFLTIREHAPTTQVIYTVSPIRMTFTVSGKDVAVATNQSKSVLRAAVGELVDRYGSDGLHYFHSYEVIQYAGSGAHFFDRDDIHVSSLGVRTVMHEFARCYVQEAARGPEYALEEAALEGAGSVAGVDELTPYLTKAEAVRRARRWAVRLLRTFGLERLARTLLRRSVASN</sequence>
<protein>
    <submittedName>
        <fullName evidence="2">Unannotated protein</fullName>
    </submittedName>
</protein>
<dbReference type="EMBL" id="CAEZXP010000001">
    <property type="protein sequence ID" value="CAB4686433.1"/>
    <property type="molecule type" value="Genomic_DNA"/>
</dbReference>
<organism evidence="2">
    <name type="scientific">freshwater metagenome</name>
    <dbReference type="NCBI Taxonomy" id="449393"/>
    <lineage>
        <taxon>unclassified sequences</taxon>
        <taxon>metagenomes</taxon>
        <taxon>ecological metagenomes</taxon>
    </lineage>
</organism>
<feature type="domain" description="GSCFA" evidence="1">
    <location>
        <begin position="52"/>
        <end position="304"/>
    </location>
</feature>
<reference evidence="2" key="1">
    <citation type="submission" date="2020-05" db="EMBL/GenBank/DDBJ databases">
        <authorList>
            <person name="Chiriac C."/>
            <person name="Salcher M."/>
            <person name="Ghai R."/>
            <person name="Kavagutti S V."/>
        </authorList>
    </citation>
    <scope>NUCLEOTIDE SEQUENCE</scope>
</reference>
<dbReference type="InterPro" id="IPR014982">
    <property type="entry name" value="GSCFA"/>
</dbReference>
<evidence type="ECO:0000259" key="1">
    <source>
        <dbReference type="Pfam" id="PF08885"/>
    </source>
</evidence>
<dbReference type="Gene3D" id="3.40.50.1110">
    <property type="entry name" value="SGNH hydrolase"/>
    <property type="match status" value="1"/>
</dbReference>
<gene>
    <name evidence="2" type="ORF">UFOPK2399_00382</name>
</gene>
<proteinExistence type="predicted"/>
<dbReference type="AlphaFoldDB" id="A0A6J6NQ05"/>
<name>A0A6J6NQ05_9ZZZZ</name>